<evidence type="ECO:0000313" key="2">
    <source>
        <dbReference type="Proteomes" id="UP000609849"/>
    </source>
</evidence>
<organism evidence="1 2">
    <name type="scientific">Romboutsia faecis</name>
    <dbReference type="NCBI Taxonomy" id="2764597"/>
    <lineage>
        <taxon>Bacteria</taxon>
        <taxon>Bacillati</taxon>
        <taxon>Bacillota</taxon>
        <taxon>Clostridia</taxon>
        <taxon>Peptostreptococcales</taxon>
        <taxon>Peptostreptococcaceae</taxon>
        <taxon>Romboutsia</taxon>
    </lineage>
</organism>
<gene>
    <name evidence="1" type="ORF">H8923_08790</name>
</gene>
<keyword evidence="2" id="KW-1185">Reference proteome</keyword>
<proteinExistence type="predicted"/>
<comment type="caution">
    <text evidence="1">The sequence shown here is derived from an EMBL/GenBank/DDBJ whole genome shotgun (WGS) entry which is preliminary data.</text>
</comment>
<protein>
    <submittedName>
        <fullName evidence="1">Uncharacterized protein</fullName>
    </submittedName>
</protein>
<accession>A0ABR7JPM5</accession>
<sequence length="115" mass="13589">MQERKLAYKDYITKIKSKHPNNTKEQMKYAEQIMPGNIYAKYIISLLREATIESNEEGTLEPITFTPIQIECLLRAINYMVDNLNNSSQDNNYNYIKTNLRPFFNALYNEVQEKL</sequence>
<dbReference type="RefSeq" id="WP_153971677.1">
    <property type="nucleotide sequence ID" value="NZ_JACRWE010000003.1"/>
</dbReference>
<reference evidence="1 2" key="1">
    <citation type="submission" date="2020-08" db="EMBL/GenBank/DDBJ databases">
        <authorList>
            <person name="Liu C."/>
            <person name="Sun Q."/>
        </authorList>
    </citation>
    <scope>NUCLEOTIDE SEQUENCE [LARGE SCALE GENOMIC DNA]</scope>
    <source>
        <strain evidence="1 2">NSJ-18</strain>
    </source>
</reference>
<dbReference type="Proteomes" id="UP000609849">
    <property type="component" value="Unassembled WGS sequence"/>
</dbReference>
<evidence type="ECO:0000313" key="1">
    <source>
        <dbReference type="EMBL" id="MBC5996855.1"/>
    </source>
</evidence>
<dbReference type="EMBL" id="JACRWE010000003">
    <property type="protein sequence ID" value="MBC5996855.1"/>
    <property type="molecule type" value="Genomic_DNA"/>
</dbReference>
<name>A0ABR7JPM5_9FIRM</name>